<dbReference type="InterPro" id="IPR010921">
    <property type="entry name" value="Trp_repressor/repl_initiator"/>
</dbReference>
<dbReference type="Gene3D" id="1.10.1270.10">
    <property type="entry name" value="TrpR-like"/>
    <property type="match status" value="1"/>
</dbReference>
<proteinExistence type="predicted"/>
<dbReference type="InterPro" id="IPR038116">
    <property type="entry name" value="TrpR-like_sf"/>
</dbReference>
<dbReference type="EMBL" id="PFBB01000026">
    <property type="protein sequence ID" value="PIR88395.1"/>
    <property type="molecule type" value="Genomic_DNA"/>
</dbReference>
<gene>
    <name evidence="1" type="ORF">COU09_02490</name>
</gene>
<dbReference type="AlphaFoldDB" id="A0A2H0URI9"/>
<dbReference type="GO" id="GO:0043565">
    <property type="term" value="F:sequence-specific DNA binding"/>
    <property type="evidence" value="ECO:0007669"/>
    <property type="project" value="InterPro"/>
</dbReference>
<evidence type="ECO:0000313" key="2">
    <source>
        <dbReference type="Proteomes" id="UP000229615"/>
    </source>
</evidence>
<comment type="caution">
    <text evidence="1">The sequence shown here is derived from an EMBL/GenBank/DDBJ whole genome shotgun (WGS) entry which is preliminary data.</text>
</comment>
<dbReference type="GO" id="GO:0003700">
    <property type="term" value="F:DNA-binding transcription factor activity"/>
    <property type="evidence" value="ECO:0007669"/>
    <property type="project" value="InterPro"/>
</dbReference>
<sequence>MRNPHAKVGERERKELLKLFQKSSANPTDLSFVFKNLFSPTEQNELVVRWQIIKMLQQGRAKSAIARQLKTTNVTVLRWAQLYEKNKNTFDQLNKKSR</sequence>
<name>A0A2H0URI9_9BACT</name>
<evidence type="ECO:0000313" key="1">
    <source>
        <dbReference type="EMBL" id="PIR88395.1"/>
    </source>
</evidence>
<protein>
    <submittedName>
        <fullName evidence="1">Uncharacterized protein</fullName>
    </submittedName>
</protein>
<dbReference type="SUPFAM" id="SSF48295">
    <property type="entry name" value="TrpR-like"/>
    <property type="match status" value="1"/>
</dbReference>
<dbReference type="Proteomes" id="UP000229615">
    <property type="component" value="Unassembled WGS sequence"/>
</dbReference>
<dbReference type="InterPro" id="IPR000831">
    <property type="entry name" value="Trp_repress"/>
</dbReference>
<organism evidence="1 2">
    <name type="scientific">Candidatus Harrisonbacteria bacterium CG10_big_fil_rev_8_21_14_0_10_44_23</name>
    <dbReference type="NCBI Taxonomy" id="1974585"/>
    <lineage>
        <taxon>Bacteria</taxon>
        <taxon>Candidatus Harrisoniibacteriota</taxon>
    </lineage>
</organism>
<reference evidence="2" key="1">
    <citation type="submission" date="2017-09" db="EMBL/GenBank/DDBJ databases">
        <title>Depth-based differentiation of microbial function through sediment-hosted aquifers and enrichment of novel symbionts in the deep terrestrial subsurface.</title>
        <authorList>
            <person name="Probst A.J."/>
            <person name="Ladd B."/>
            <person name="Jarett J.K."/>
            <person name="Geller-Mcgrath D.E."/>
            <person name="Sieber C.M.K."/>
            <person name="Emerson J.B."/>
            <person name="Anantharaman K."/>
            <person name="Thomas B.C."/>
            <person name="Malmstrom R."/>
            <person name="Stieglmeier M."/>
            <person name="Klingl A."/>
            <person name="Woyke T."/>
            <person name="Ryan C.M."/>
            <person name="Banfield J.F."/>
        </authorList>
    </citation>
    <scope>NUCLEOTIDE SEQUENCE [LARGE SCALE GENOMIC DNA]</scope>
</reference>
<dbReference type="Pfam" id="PF01371">
    <property type="entry name" value="Trp_repressor"/>
    <property type="match status" value="1"/>
</dbReference>
<accession>A0A2H0URI9</accession>